<evidence type="ECO:0000259" key="5">
    <source>
        <dbReference type="PROSITE" id="PS50893"/>
    </source>
</evidence>
<dbReference type="GO" id="GO:0140359">
    <property type="term" value="F:ABC-type transporter activity"/>
    <property type="evidence" value="ECO:0007669"/>
    <property type="project" value="InterPro"/>
</dbReference>
<evidence type="ECO:0000256" key="2">
    <source>
        <dbReference type="ARBA" id="ARBA00022448"/>
    </source>
</evidence>
<dbReference type="InterPro" id="IPR003593">
    <property type="entry name" value="AAA+_ATPase"/>
</dbReference>
<dbReference type="Proteomes" id="UP000291286">
    <property type="component" value="Unassembled WGS sequence"/>
</dbReference>
<dbReference type="AlphaFoldDB" id="A0A4Q8LPC6"/>
<comment type="caution">
    <text evidence="6">The sequence shown here is derived from an EMBL/GenBank/DDBJ whole genome shotgun (WGS) entry which is preliminary data.</text>
</comment>
<dbReference type="InterPro" id="IPR017871">
    <property type="entry name" value="ABC_transporter-like_CS"/>
</dbReference>
<comment type="similarity">
    <text evidence="1">Belongs to the ABC transporter superfamily.</text>
</comment>
<dbReference type="CDD" id="cd03220">
    <property type="entry name" value="ABC_KpsT_Wzt"/>
    <property type="match status" value="1"/>
</dbReference>
<gene>
    <name evidence="6" type="ORF">EA661_02105</name>
</gene>
<name>A0A4Q8LPC6_9GAMM</name>
<dbReference type="InterPro" id="IPR050683">
    <property type="entry name" value="Bact_Polysacc_Export_ATP-bd"/>
</dbReference>
<dbReference type="GO" id="GO:0005524">
    <property type="term" value="F:ATP binding"/>
    <property type="evidence" value="ECO:0007669"/>
    <property type="project" value="UniProtKB-KW"/>
</dbReference>
<accession>A0A4Q8LPC6</accession>
<dbReference type="SUPFAM" id="SSF52540">
    <property type="entry name" value="P-loop containing nucleoside triphosphate hydrolases"/>
    <property type="match status" value="1"/>
</dbReference>
<dbReference type="Pfam" id="PF00005">
    <property type="entry name" value="ABC_tran"/>
    <property type="match status" value="1"/>
</dbReference>
<reference evidence="6 7" key="1">
    <citation type="submission" date="2019-02" db="EMBL/GenBank/DDBJ databases">
        <title>WGS of Pseudoxanthomonas species novum from clinical isolates.</title>
        <authorList>
            <person name="Bernier A.-M."/>
            <person name="Bernard K."/>
            <person name="Vachon A."/>
        </authorList>
    </citation>
    <scope>NUCLEOTIDE SEQUENCE [LARGE SCALE GENOMIC DNA]</scope>
    <source>
        <strain evidence="6 7">NML171202</strain>
    </source>
</reference>
<evidence type="ECO:0000313" key="6">
    <source>
        <dbReference type="EMBL" id="TAA33088.1"/>
    </source>
</evidence>
<protein>
    <submittedName>
        <fullName evidence="6">ABC transporter ATP-binding protein</fullName>
    </submittedName>
</protein>
<dbReference type="CDD" id="cd10147">
    <property type="entry name" value="Wzt_C-like"/>
    <property type="match status" value="1"/>
</dbReference>
<dbReference type="RefSeq" id="WP_130515256.1">
    <property type="nucleotide sequence ID" value="NZ_SHMA01000001.1"/>
</dbReference>
<evidence type="ECO:0000256" key="3">
    <source>
        <dbReference type="ARBA" id="ARBA00022741"/>
    </source>
</evidence>
<dbReference type="InterPro" id="IPR029439">
    <property type="entry name" value="Wzt_C"/>
</dbReference>
<keyword evidence="4 6" id="KW-0067">ATP-binding</keyword>
<dbReference type="SMART" id="SM00382">
    <property type="entry name" value="AAA"/>
    <property type="match status" value="1"/>
</dbReference>
<dbReference type="GO" id="GO:0016020">
    <property type="term" value="C:membrane"/>
    <property type="evidence" value="ECO:0007669"/>
    <property type="project" value="InterPro"/>
</dbReference>
<keyword evidence="3" id="KW-0547">Nucleotide-binding</keyword>
<evidence type="ECO:0000256" key="1">
    <source>
        <dbReference type="ARBA" id="ARBA00005417"/>
    </source>
</evidence>
<evidence type="ECO:0000313" key="7">
    <source>
        <dbReference type="Proteomes" id="UP000291286"/>
    </source>
</evidence>
<dbReference type="InterPro" id="IPR003439">
    <property type="entry name" value="ABC_transporter-like_ATP-bd"/>
</dbReference>
<dbReference type="PANTHER" id="PTHR46743">
    <property type="entry name" value="TEICHOIC ACIDS EXPORT ATP-BINDING PROTEIN TAGH"/>
    <property type="match status" value="1"/>
</dbReference>
<organism evidence="6 7">
    <name type="scientific">Pseudoxanthomonas winnipegensis</name>
    <dbReference type="NCBI Taxonomy" id="2480810"/>
    <lineage>
        <taxon>Bacteria</taxon>
        <taxon>Pseudomonadati</taxon>
        <taxon>Pseudomonadota</taxon>
        <taxon>Gammaproteobacteria</taxon>
        <taxon>Lysobacterales</taxon>
        <taxon>Lysobacteraceae</taxon>
        <taxon>Pseudoxanthomonas</taxon>
    </lineage>
</organism>
<dbReference type="InterPro" id="IPR015860">
    <property type="entry name" value="ABC_transpr_TagH-like"/>
</dbReference>
<sequence>MNGSLRVTGLGKAYRKWSSEWQRALSWFGVPLQPAEEHWVLRDVSFNIGAGETVGIVGQNGAGKSTLLKLITGTTMPTAGSVERIGRVAAILELGMGFNIDLTGRENVRHAAGLMGYSQGQIDAAMDEIEGFAEIGEYFDQPVRTYSSGMQMRVAFSVATAFRPDILIVDEALSVGDTYFIHKCFRRIGEYKAAGTTLLIVSHDPSAVIALCDRAILIEKGRLLMDGDAAGVMDYYNALIAQKEDDVAIQQLVNEKGELSTVSGTGQATVENVLLLDEYGDSIEFVSVGQRVRLCIDVRCVHSIARLVVGYLIKDRLGQAVFGTNTDHTRQAIEQTAAGERIRFVAEFDADIGAGSYSISVALSSTETHLVDNYEWRDLALVFNVANIGKPRFDGVAWLPAVISMQRANVDPAAAVKG</sequence>
<dbReference type="Pfam" id="PF14524">
    <property type="entry name" value="Wzt_C"/>
    <property type="match status" value="1"/>
</dbReference>
<evidence type="ECO:0000256" key="4">
    <source>
        <dbReference type="ARBA" id="ARBA00022840"/>
    </source>
</evidence>
<dbReference type="InterPro" id="IPR027417">
    <property type="entry name" value="P-loop_NTPase"/>
</dbReference>
<dbReference type="PROSITE" id="PS00211">
    <property type="entry name" value="ABC_TRANSPORTER_1"/>
    <property type="match status" value="1"/>
</dbReference>
<dbReference type="GO" id="GO:0016887">
    <property type="term" value="F:ATP hydrolysis activity"/>
    <property type="evidence" value="ECO:0007669"/>
    <property type="project" value="InterPro"/>
</dbReference>
<keyword evidence="2" id="KW-0813">Transport</keyword>
<dbReference type="Gene3D" id="2.70.50.60">
    <property type="entry name" value="abc- transporter (atp binding component) like domain"/>
    <property type="match status" value="1"/>
</dbReference>
<dbReference type="PANTHER" id="PTHR46743:SF2">
    <property type="entry name" value="TEICHOIC ACIDS EXPORT ATP-BINDING PROTEIN TAGH"/>
    <property type="match status" value="1"/>
</dbReference>
<dbReference type="EMBL" id="SHMB01000001">
    <property type="protein sequence ID" value="TAA33088.1"/>
    <property type="molecule type" value="Genomic_DNA"/>
</dbReference>
<dbReference type="Gene3D" id="3.40.50.300">
    <property type="entry name" value="P-loop containing nucleotide triphosphate hydrolases"/>
    <property type="match status" value="1"/>
</dbReference>
<proteinExistence type="inferred from homology"/>
<feature type="domain" description="ABC transporter" evidence="5">
    <location>
        <begin position="5"/>
        <end position="245"/>
    </location>
</feature>
<dbReference type="PROSITE" id="PS50893">
    <property type="entry name" value="ABC_TRANSPORTER_2"/>
    <property type="match status" value="1"/>
</dbReference>